<evidence type="ECO:0000313" key="4">
    <source>
        <dbReference type="EMBL" id="KAF8686862.1"/>
    </source>
</evidence>
<dbReference type="CDD" id="cd01837">
    <property type="entry name" value="SGNH_plant_lipase_like"/>
    <property type="match status" value="1"/>
</dbReference>
<keyword evidence="3" id="KW-0443">Lipid metabolism</keyword>
<gene>
    <name evidence="4" type="ORF">HU200_043366</name>
</gene>
<comment type="similarity">
    <text evidence="1">Belongs to the 'GDSL' lipolytic enzyme family.</text>
</comment>
<accession>A0A835B497</accession>
<dbReference type="InterPro" id="IPR051058">
    <property type="entry name" value="GDSL_Est/Lipase"/>
</dbReference>
<evidence type="ECO:0000256" key="3">
    <source>
        <dbReference type="ARBA" id="ARBA00022963"/>
    </source>
</evidence>
<name>A0A835B497_9POAL</name>
<dbReference type="PANTHER" id="PTHR45648:SF66">
    <property type="entry name" value="GDSL ESTERASE_LIPASE"/>
    <property type="match status" value="1"/>
</dbReference>
<dbReference type="Proteomes" id="UP000636709">
    <property type="component" value="Unassembled WGS sequence"/>
</dbReference>
<evidence type="ECO:0000256" key="1">
    <source>
        <dbReference type="ARBA" id="ARBA00008668"/>
    </source>
</evidence>
<evidence type="ECO:0000256" key="2">
    <source>
        <dbReference type="ARBA" id="ARBA00022801"/>
    </source>
</evidence>
<dbReference type="InterPro" id="IPR001087">
    <property type="entry name" value="GDSL"/>
</dbReference>
<keyword evidence="3" id="KW-0442">Lipid degradation</keyword>
<dbReference type="PANTHER" id="PTHR45648">
    <property type="entry name" value="GDSL LIPASE/ACYLHYDROLASE FAMILY PROTEIN (AFU_ORTHOLOGUE AFUA_4G14700)"/>
    <property type="match status" value="1"/>
</dbReference>
<dbReference type="Gene3D" id="3.40.50.1110">
    <property type="entry name" value="SGNH hydrolase"/>
    <property type="match status" value="1"/>
</dbReference>
<dbReference type="InterPro" id="IPR036514">
    <property type="entry name" value="SGNH_hydro_sf"/>
</dbReference>
<evidence type="ECO:0008006" key="6">
    <source>
        <dbReference type="Google" id="ProtNLM"/>
    </source>
</evidence>
<dbReference type="Pfam" id="PF00657">
    <property type="entry name" value="Lipase_GDSL"/>
    <property type="match status" value="1"/>
</dbReference>
<keyword evidence="2" id="KW-0378">Hydrolase</keyword>
<keyword evidence="5" id="KW-1185">Reference proteome</keyword>
<organism evidence="4 5">
    <name type="scientific">Digitaria exilis</name>
    <dbReference type="NCBI Taxonomy" id="1010633"/>
    <lineage>
        <taxon>Eukaryota</taxon>
        <taxon>Viridiplantae</taxon>
        <taxon>Streptophyta</taxon>
        <taxon>Embryophyta</taxon>
        <taxon>Tracheophyta</taxon>
        <taxon>Spermatophyta</taxon>
        <taxon>Magnoliopsida</taxon>
        <taxon>Liliopsida</taxon>
        <taxon>Poales</taxon>
        <taxon>Poaceae</taxon>
        <taxon>PACMAD clade</taxon>
        <taxon>Panicoideae</taxon>
        <taxon>Panicodae</taxon>
        <taxon>Paniceae</taxon>
        <taxon>Anthephorinae</taxon>
        <taxon>Digitaria</taxon>
    </lineage>
</organism>
<dbReference type="InterPro" id="IPR035669">
    <property type="entry name" value="SGNH_plant_lipase-like"/>
</dbReference>
<dbReference type="AlphaFoldDB" id="A0A835B497"/>
<sequence length="334" mass="35131">MYVFGDSTLDVGNNNYLPGTNVPRANMPYYGVDFPGVPAGRFSNGYNTADYIGGPLPYLLLAPSPSLLVSTALRSGVSYASGGAGILDSTNAGNNIPLSKQVQYFNATKSKMVAEIGPSAVNALLAKSFFLIGIGGNDLFAFANVEQARNRSSAMDMQSDAAAFYGSLISNYSAAITDLHTMGARKFAIIGVGLAGCLPVPRVLDTAGSCSDGRNMLAAGFNEGLGSLLAGLASRLPGFVYSLADSYGLMVDTFGHPKASGFTDIAGACCGAGRLGAETDCLPNSTLCADRDGYYFWDRVHPTQRAAMLRAQAFYDDGMSRYTTPISFKQLIYT</sequence>
<protein>
    <recommendedName>
        <fullName evidence="6">GDSL esterase/lipase</fullName>
    </recommendedName>
</protein>
<dbReference type="GO" id="GO:0016042">
    <property type="term" value="P:lipid catabolic process"/>
    <property type="evidence" value="ECO:0007669"/>
    <property type="project" value="UniProtKB-KW"/>
</dbReference>
<dbReference type="GO" id="GO:0016788">
    <property type="term" value="F:hydrolase activity, acting on ester bonds"/>
    <property type="evidence" value="ECO:0007669"/>
    <property type="project" value="InterPro"/>
</dbReference>
<evidence type="ECO:0000313" key="5">
    <source>
        <dbReference type="Proteomes" id="UP000636709"/>
    </source>
</evidence>
<proteinExistence type="inferred from homology"/>
<dbReference type="OrthoDB" id="1600564at2759"/>
<reference evidence="4" key="1">
    <citation type="submission" date="2020-07" db="EMBL/GenBank/DDBJ databases">
        <title>Genome sequence and genetic diversity analysis of an under-domesticated orphan crop, white fonio (Digitaria exilis).</title>
        <authorList>
            <person name="Bennetzen J.L."/>
            <person name="Chen S."/>
            <person name="Ma X."/>
            <person name="Wang X."/>
            <person name="Yssel A.E.J."/>
            <person name="Chaluvadi S.R."/>
            <person name="Johnson M."/>
            <person name="Gangashetty P."/>
            <person name="Hamidou F."/>
            <person name="Sanogo M.D."/>
            <person name="Zwaenepoel A."/>
            <person name="Wallace J."/>
            <person name="Van De Peer Y."/>
            <person name="Van Deynze A."/>
        </authorList>
    </citation>
    <scope>NUCLEOTIDE SEQUENCE</scope>
    <source>
        <tissue evidence="4">Leaves</tissue>
    </source>
</reference>
<comment type="caution">
    <text evidence="4">The sequence shown here is derived from an EMBL/GenBank/DDBJ whole genome shotgun (WGS) entry which is preliminary data.</text>
</comment>
<dbReference type="EMBL" id="JACEFO010002059">
    <property type="protein sequence ID" value="KAF8686862.1"/>
    <property type="molecule type" value="Genomic_DNA"/>
</dbReference>